<feature type="coiled-coil region" evidence="4">
    <location>
        <begin position="429"/>
        <end position="488"/>
    </location>
</feature>
<comment type="similarity">
    <text evidence="2">Belongs to the methyl-accepting chemotaxis (MCP) protein family.</text>
</comment>
<dbReference type="InterPro" id="IPR012292">
    <property type="entry name" value="Globin/Proto"/>
</dbReference>
<dbReference type="SUPFAM" id="SSF58104">
    <property type="entry name" value="Methyl-accepting chemotaxis protein (MCP) signaling domain"/>
    <property type="match status" value="1"/>
</dbReference>
<dbReference type="PRINTS" id="PR00260">
    <property type="entry name" value="CHEMTRNSDUCR"/>
</dbReference>
<protein>
    <submittedName>
        <fullName evidence="7">Globin-coupled sensor protein</fullName>
    </submittedName>
</protein>
<dbReference type="InterPro" id="IPR004089">
    <property type="entry name" value="MCPsignal_dom"/>
</dbReference>
<dbReference type="GO" id="GO:0016020">
    <property type="term" value="C:membrane"/>
    <property type="evidence" value="ECO:0007669"/>
    <property type="project" value="InterPro"/>
</dbReference>
<sequence length="559" mass="61538">METHEREYKIDDTVRRTVDGSELTDDLEIDRREIEWRKSFTRFDDVDAERLEAMEPLFREIADDLVEEFYDHLQSDAKSNAVLRASSKQVEQLKRTQRQYLVELADGEYGQDYFDRRARIGKLHELLEMEPKFYLGSSTIYYEGILSALADESKEQLGESATGHGFDDGSSTERTRLESESASERSGTDSSHPEFESDVDGGPEFGGDAAYEPDVDGESEPVVPVSEAQAAVDDVVERALSAMKLLTLDQQVVMDTYIHAYADVEDELERRKEVSENVQESVTELRSGTDTVSERTDDISGLAGDQSESMGNIASEVSGLSATVEEIAANAEEVSATSEQAEQLAGDTTDTAEQAIDKMERVEDAADEVTDDVEELREGVQRIDEIVEVINEIADQTNLLALNASIEAATAGEAGDGFAVVANEVKSLAEESQQEATTIERMVDQIQEDTEDTVDSLEEANEEIADGVALVEETVENLERIKKSITEASTGIQEVAVATDDQAATTEEIASMTDTAMEQSQEVADEIEAIVAINGRLEGLVDEIDAEVDRLTAERLDRT</sequence>
<feature type="region of interest" description="Disordered" evidence="5">
    <location>
        <begin position="156"/>
        <end position="225"/>
    </location>
</feature>
<proteinExistence type="inferred from homology"/>
<feature type="compositionally biased region" description="Polar residues" evidence="5">
    <location>
        <begin position="276"/>
        <end position="291"/>
    </location>
</feature>
<feature type="region of interest" description="Disordered" evidence="5">
    <location>
        <begin position="275"/>
        <end position="311"/>
    </location>
</feature>
<evidence type="ECO:0000256" key="3">
    <source>
        <dbReference type="PROSITE-ProRule" id="PRU00284"/>
    </source>
</evidence>
<dbReference type="Gene3D" id="1.10.287.950">
    <property type="entry name" value="Methyl-accepting chemotaxis protein"/>
    <property type="match status" value="1"/>
</dbReference>
<evidence type="ECO:0000259" key="6">
    <source>
        <dbReference type="PROSITE" id="PS50111"/>
    </source>
</evidence>
<organism evidence="7 8">
    <name type="scientific">Natrarchaeobius chitinivorans</name>
    <dbReference type="NCBI Taxonomy" id="1679083"/>
    <lineage>
        <taxon>Archaea</taxon>
        <taxon>Methanobacteriati</taxon>
        <taxon>Methanobacteriota</taxon>
        <taxon>Stenosarchaea group</taxon>
        <taxon>Halobacteria</taxon>
        <taxon>Halobacteriales</taxon>
        <taxon>Natrialbaceae</taxon>
        <taxon>Natrarchaeobius</taxon>
    </lineage>
</organism>
<dbReference type="EMBL" id="REFZ01000010">
    <property type="protein sequence ID" value="RQG99249.1"/>
    <property type="molecule type" value="Genomic_DNA"/>
</dbReference>
<dbReference type="GO" id="GO:0007165">
    <property type="term" value="P:signal transduction"/>
    <property type="evidence" value="ECO:0007669"/>
    <property type="project" value="UniProtKB-KW"/>
</dbReference>
<dbReference type="Pfam" id="PF00015">
    <property type="entry name" value="MCPsignal"/>
    <property type="match status" value="1"/>
</dbReference>
<dbReference type="InterPro" id="IPR039379">
    <property type="entry name" value="Protoglobin_sensor_dom"/>
</dbReference>
<dbReference type="GO" id="GO:0020037">
    <property type="term" value="F:heme binding"/>
    <property type="evidence" value="ECO:0007669"/>
    <property type="project" value="InterPro"/>
</dbReference>
<dbReference type="CDD" id="cd11386">
    <property type="entry name" value="MCP_signal"/>
    <property type="match status" value="1"/>
</dbReference>
<dbReference type="GO" id="GO:0006935">
    <property type="term" value="P:chemotaxis"/>
    <property type="evidence" value="ECO:0007669"/>
    <property type="project" value="InterPro"/>
</dbReference>
<name>A0A3N6PG88_NATCH</name>
<dbReference type="PANTHER" id="PTHR32089">
    <property type="entry name" value="METHYL-ACCEPTING CHEMOTAXIS PROTEIN MCPB"/>
    <property type="match status" value="1"/>
</dbReference>
<dbReference type="GO" id="GO:0004888">
    <property type="term" value="F:transmembrane signaling receptor activity"/>
    <property type="evidence" value="ECO:0007669"/>
    <property type="project" value="InterPro"/>
</dbReference>
<dbReference type="SMART" id="SM00283">
    <property type="entry name" value="MA"/>
    <property type="match status" value="1"/>
</dbReference>
<feature type="domain" description="Methyl-accepting transducer" evidence="6">
    <location>
        <begin position="281"/>
        <end position="517"/>
    </location>
</feature>
<comment type="caution">
    <text evidence="7">The sequence shown here is derived from an EMBL/GenBank/DDBJ whole genome shotgun (WGS) entry which is preliminary data.</text>
</comment>
<evidence type="ECO:0000256" key="4">
    <source>
        <dbReference type="SAM" id="Coils"/>
    </source>
</evidence>
<evidence type="ECO:0000313" key="7">
    <source>
        <dbReference type="EMBL" id="RQG99249.1"/>
    </source>
</evidence>
<evidence type="ECO:0000256" key="1">
    <source>
        <dbReference type="ARBA" id="ARBA00023224"/>
    </source>
</evidence>
<dbReference type="PROSITE" id="PS50111">
    <property type="entry name" value="CHEMOTAXIS_TRANSDUC_2"/>
    <property type="match status" value="1"/>
</dbReference>
<evidence type="ECO:0000313" key="8">
    <source>
        <dbReference type="Proteomes" id="UP000281431"/>
    </source>
</evidence>
<gene>
    <name evidence="7" type="ORF">EA472_15430</name>
</gene>
<dbReference type="PANTHER" id="PTHR32089:SF112">
    <property type="entry name" value="LYSOZYME-LIKE PROTEIN-RELATED"/>
    <property type="match status" value="1"/>
</dbReference>
<evidence type="ECO:0000256" key="5">
    <source>
        <dbReference type="SAM" id="MobiDB-lite"/>
    </source>
</evidence>
<dbReference type="InterPro" id="IPR044398">
    <property type="entry name" value="Globin-sensor_dom"/>
</dbReference>
<dbReference type="InterPro" id="IPR009050">
    <property type="entry name" value="Globin-like_sf"/>
</dbReference>
<keyword evidence="4" id="KW-0175">Coiled coil</keyword>
<dbReference type="CDD" id="cd01068">
    <property type="entry name" value="globin_sensor"/>
    <property type="match status" value="1"/>
</dbReference>
<dbReference type="OrthoDB" id="8523at2157"/>
<dbReference type="GO" id="GO:0019825">
    <property type="term" value="F:oxygen binding"/>
    <property type="evidence" value="ECO:0007669"/>
    <property type="project" value="InterPro"/>
</dbReference>
<dbReference type="Gene3D" id="1.10.490.10">
    <property type="entry name" value="Globins"/>
    <property type="match status" value="1"/>
</dbReference>
<dbReference type="AlphaFoldDB" id="A0A3N6PG88"/>
<reference evidence="7 8" key="1">
    <citation type="submission" date="2018-10" db="EMBL/GenBank/DDBJ databases">
        <title>Natrarchaeobius chitinivorans gen. nov., sp. nov., and Natrarchaeobius haloalkaliphilus sp. nov., alkaliphilic, chitin-utilizing haloarchaea from hypersaline alkaline lakes.</title>
        <authorList>
            <person name="Sorokin D.Y."/>
            <person name="Elcheninov A.G."/>
            <person name="Kostrikina N.A."/>
            <person name="Bale N.J."/>
            <person name="Sinninghe Damste J.S."/>
            <person name="Khijniak T.V."/>
            <person name="Kublanov I.V."/>
            <person name="Toshchakov S.V."/>
        </authorList>
    </citation>
    <scope>NUCLEOTIDE SEQUENCE [LARGE SCALE GENOMIC DNA]</scope>
    <source>
        <strain evidence="7 8">AArcht7</strain>
    </source>
</reference>
<evidence type="ECO:0000256" key="2">
    <source>
        <dbReference type="ARBA" id="ARBA00029447"/>
    </source>
</evidence>
<feature type="coiled-coil region" evidence="4">
    <location>
        <begin position="324"/>
        <end position="379"/>
    </location>
</feature>
<keyword evidence="8" id="KW-1185">Reference proteome</keyword>
<feature type="compositionally biased region" description="Basic and acidic residues" evidence="5">
    <location>
        <begin position="165"/>
        <end position="195"/>
    </location>
</feature>
<dbReference type="InterPro" id="IPR004090">
    <property type="entry name" value="Chemotax_Me-accpt_rcpt"/>
</dbReference>
<dbReference type="Proteomes" id="UP000281431">
    <property type="component" value="Unassembled WGS sequence"/>
</dbReference>
<dbReference type="Pfam" id="PF11563">
    <property type="entry name" value="Protoglobin"/>
    <property type="match status" value="1"/>
</dbReference>
<keyword evidence="1 3" id="KW-0807">Transducer</keyword>
<dbReference type="SUPFAM" id="SSF46458">
    <property type="entry name" value="Globin-like"/>
    <property type="match status" value="1"/>
</dbReference>
<accession>A0A3N6PG88</accession>